<feature type="compositionally biased region" description="Pro residues" evidence="1">
    <location>
        <begin position="186"/>
        <end position="202"/>
    </location>
</feature>
<keyword evidence="3" id="KW-1185">Reference proteome</keyword>
<evidence type="ECO:0000256" key="1">
    <source>
        <dbReference type="SAM" id="MobiDB-lite"/>
    </source>
</evidence>
<feature type="region of interest" description="Disordered" evidence="1">
    <location>
        <begin position="94"/>
        <end position="120"/>
    </location>
</feature>
<accession>A0A2A9FGZ0</accession>
<comment type="caution">
    <text evidence="2">The sequence shown here is derived from an EMBL/GenBank/DDBJ whole genome shotgun (WGS) entry which is preliminary data.</text>
</comment>
<dbReference type="EMBL" id="PDJK01000002">
    <property type="protein sequence ID" value="PFG49842.1"/>
    <property type="molecule type" value="Genomic_DNA"/>
</dbReference>
<evidence type="ECO:0000313" key="2">
    <source>
        <dbReference type="EMBL" id="PFG49842.1"/>
    </source>
</evidence>
<evidence type="ECO:0000313" key="3">
    <source>
        <dbReference type="Proteomes" id="UP000243542"/>
    </source>
</evidence>
<feature type="region of interest" description="Disordered" evidence="1">
    <location>
        <begin position="33"/>
        <end position="53"/>
    </location>
</feature>
<protein>
    <submittedName>
        <fullName evidence="2">Uncharacterized protein</fullName>
    </submittedName>
</protein>
<name>A0A2A9FGZ0_9PSEU</name>
<organism evidence="2 3">
    <name type="scientific">Amycolatopsis sulphurea</name>
    <dbReference type="NCBI Taxonomy" id="76022"/>
    <lineage>
        <taxon>Bacteria</taxon>
        <taxon>Bacillati</taxon>
        <taxon>Actinomycetota</taxon>
        <taxon>Actinomycetes</taxon>
        <taxon>Pseudonocardiales</taxon>
        <taxon>Pseudonocardiaceae</taxon>
        <taxon>Amycolatopsis</taxon>
    </lineage>
</organism>
<feature type="compositionally biased region" description="Polar residues" evidence="1">
    <location>
        <begin position="283"/>
        <end position="292"/>
    </location>
</feature>
<sequence length="344" mass="36974">MPLYRVRRWPLIDSLLSLPLLTFPLLSRRITVAPRRRRSPSPRCRPITTSPPPIHLAARDTVLGSHAHGIYLRPLPAAPATSTPPCATRIPAHPHPAATFTPTRIATTPTSPPPTGMALRPLPRTTTIAAARHATARHSNARFCARHNFPGSTANPDAAAFLGHSTTPRLAASFASARHNSLRNTPPHPPHSDPAPHPPSRPEPPRYFRSTPPPPDTTTPDAPLTTEAPPSPGSPASSFPSLPTSARGIVFAALNHPTPRHPGKPHTTHVQNQTPYLALSRQAPTATDTAPLTQPRHPSRRALHPRCRHPHPAHRKGREGGGGGVADGTEILKQARASFPKEIQ</sequence>
<feature type="region of interest" description="Disordered" evidence="1">
    <location>
        <begin position="283"/>
        <end position="344"/>
    </location>
</feature>
<gene>
    <name evidence="2" type="ORF">ATK36_5028</name>
</gene>
<feature type="compositionally biased region" description="Low complexity" evidence="1">
    <location>
        <begin position="95"/>
        <end position="109"/>
    </location>
</feature>
<feature type="compositionally biased region" description="Basic residues" evidence="1">
    <location>
        <begin position="297"/>
        <end position="317"/>
    </location>
</feature>
<reference evidence="2 3" key="1">
    <citation type="submission" date="2017-10" db="EMBL/GenBank/DDBJ databases">
        <title>Sequencing the genomes of 1000 actinobacteria strains.</title>
        <authorList>
            <person name="Klenk H.-P."/>
        </authorList>
    </citation>
    <scope>NUCLEOTIDE SEQUENCE [LARGE SCALE GENOMIC DNA]</scope>
    <source>
        <strain evidence="2 3">DSM 46092</strain>
    </source>
</reference>
<feature type="region of interest" description="Disordered" evidence="1">
    <location>
        <begin position="180"/>
        <end position="243"/>
    </location>
</feature>
<proteinExistence type="predicted"/>
<dbReference type="AlphaFoldDB" id="A0A2A9FGZ0"/>
<feature type="compositionally biased region" description="Low complexity" evidence="1">
    <location>
        <begin position="218"/>
        <end position="243"/>
    </location>
</feature>
<dbReference type="Proteomes" id="UP000243542">
    <property type="component" value="Unassembled WGS sequence"/>
</dbReference>